<name>A0AC61L019_9EURY</name>
<evidence type="ECO:0000313" key="2">
    <source>
        <dbReference type="Proteomes" id="UP000248329"/>
    </source>
</evidence>
<accession>A0AC61L019</accession>
<dbReference type="Proteomes" id="UP000248329">
    <property type="component" value="Unassembled WGS sequence"/>
</dbReference>
<protein>
    <submittedName>
        <fullName evidence="1">FAD:protein FMN transferase</fullName>
    </submittedName>
</protein>
<gene>
    <name evidence="1" type="ORF">C4B59_13445</name>
</gene>
<organism evidence="1 2">
    <name type="scientific">Candidatus Methanogaster sp</name>
    <dbReference type="NCBI Taxonomy" id="3386292"/>
    <lineage>
        <taxon>Archaea</taxon>
        <taxon>Methanobacteriati</taxon>
        <taxon>Methanobacteriota</taxon>
        <taxon>Stenosarchaea group</taxon>
        <taxon>Methanomicrobia</taxon>
        <taxon>Methanosarcinales</taxon>
        <taxon>ANME-2 cluster</taxon>
        <taxon>Candidatus Methanogasteraceae</taxon>
        <taxon>Candidatus Methanogaster</taxon>
    </lineage>
</organism>
<reference evidence="1" key="1">
    <citation type="submission" date="2018-01" db="EMBL/GenBank/DDBJ databases">
        <authorList>
            <person name="Krukenberg V."/>
        </authorList>
    </citation>
    <scope>NUCLEOTIDE SEQUENCE</scope>
    <source>
        <strain evidence="1">E20ANME2</strain>
    </source>
</reference>
<sequence length="328" mass="35749">MNKRILAVLLVLVVTASGCINTHRIEDTRVSMNTDVTITVMHPVVSEADRAIGCAFAEVYKIEHLMSCTEEGSEVTRLNDNGSLRNASSDLRYVVTKSVGYSELTNGSFDITVLPVINLWKERMRAGSPPTGGEINETLELVNYENITIGGGSISFGQGSMGITLGGIAKGYAIDRAIEVLEEHHIEHALVNAGGDIRAMGYKTEDEPWNVALRNPKNRTEHITVLNLHDMSVATSGNYERYFSEEARASHIIDPKTGYATDELLSATIIAENATDADALATAVFVLGEADGIKLVERLDRVEGLIITHDRRILRSSGLGEFEDRGMS</sequence>
<comment type="caution">
    <text evidence="1">The sequence shown here is derived from an EMBL/GenBank/DDBJ whole genome shotgun (WGS) entry which is preliminary data.</text>
</comment>
<dbReference type="EMBL" id="PQXF01000037">
    <property type="protein sequence ID" value="PXF58365.1"/>
    <property type="molecule type" value="Genomic_DNA"/>
</dbReference>
<evidence type="ECO:0000313" key="1">
    <source>
        <dbReference type="EMBL" id="PXF58365.1"/>
    </source>
</evidence>
<keyword evidence="1" id="KW-0808">Transferase</keyword>
<proteinExistence type="predicted"/>